<dbReference type="Gene3D" id="3.90.228.10">
    <property type="match status" value="1"/>
</dbReference>
<reference evidence="1 2" key="1">
    <citation type="submission" date="2021-09" db="EMBL/GenBank/DDBJ databases">
        <title>Genomic insights and catalytic innovation underlie evolution of tropane alkaloids biosynthesis.</title>
        <authorList>
            <person name="Wang Y.-J."/>
            <person name="Tian T."/>
            <person name="Huang J.-P."/>
            <person name="Huang S.-X."/>
        </authorList>
    </citation>
    <scope>NUCLEOTIDE SEQUENCE [LARGE SCALE GENOMIC DNA]</scope>
    <source>
        <strain evidence="1">KIB-2018</strain>
        <tissue evidence="1">Leaf</tissue>
    </source>
</reference>
<evidence type="ECO:0000313" key="2">
    <source>
        <dbReference type="Proteomes" id="UP001159364"/>
    </source>
</evidence>
<organism evidence="1 2">
    <name type="scientific">Erythroxylum novogranatense</name>
    <dbReference type="NCBI Taxonomy" id="1862640"/>
    <lineage>
        <taxon>Eukaryota</taxon>
        <taxon>Viridiplantae</taxon>
        <taxon>Streptophyta</taxon>
        <taxon>Embryophyta</taxon>
        <taxon>Tracheophyta</taxon>
        <taxon>Spermatophyta</taxon>
        <taxon>Magnoliopsida</taxon>
        <taxon>eudicotyledons</taxon>
        <taxon>Gunneridae</taxon>
        <taxon>Pentapetalae</taxon>
        <taxon>rosids</taxon>
        <taxon>fabids</taxon>
        <taxon>Malpighiales</taxon>
        <taxon>Erythroxylaceae</taxon>
        <taxon>Erythroxylum</taxon>
    </lineage>
</organism>
<dbReference type="PANTHER" id="PTHR31681">
    <property type="entry name" value="C2H2-LIKE ZINC FINGER PROTEIN"/>
    <property type="match status" value="1"/>
</dbReference>
<comment type="caution">
    <text evidence="1">The sequence shown here is derived from an EMBL/GenBank/DDBJ whole genome shotgun (WGS) entry which is preliminary data.</text>
</comment>
<gene>
    <name evidence="1" type="ORF">K2173_023762</name>
</gene>
<dbReference type="Proteomes" id="UP001159364">
    <property type="component" value="Linkage Group LG05"/>
</dbReference>
<sequence length="267" mass="30568">MQALWLSLKESVRCGSRLSDVANRPERCKCSLRRSCTPNKESLNSKRNHQIRNSYREVIIRRHNSRTHFCELSIGDPARIVTEMIFRRASINPSGPSRKIKRVLRVKSSIEVLERFESYREMVKENAYEQCKTHPRSTVDGNELLRFFGTTMSCCYEKSVTVFQLCRDPLCRVCGLIQSDFQTDDIQRNGIRLSTNSEELSDSIITFPQVSDDKRERAVILCRIIAGPVVNKEDRACDSIGSEHTDSKIITVKNPCAVLPCFVIVFS</sequence>
<dbReference type="AlphaFoldDB" id="A0AAV8TKE9"/>
<accession>A0AAV8TKE9</accession>
<evidence type="ECO:0000313" key="1">
    <source>
        <dbReference type="EMBL" id="KAJ8766515.1"/>
    </source>
</evidence>
<dbReference type="PANTHER" id="PTHR31681:SF34">
    <property type="entry name" value="DUF295 DOMAIN-CONTAINING PROTEIN"/>
    <property type="match status" value="1"/>
</dbReference>
<dbReference type="EMBL" id="JAIWQS010000005">
    <property type="protein sequence ID" value="KAJ8766515.1"/>
    <property type="molecule type" value="Genomic_DNA"/>
</dbReference>
<dbReference type="SUPFAM" id="SSF56399">
    <property type="entry name" value="ADP-ribosylation"/>
    <property type="match status" value="1"/>
</dbReference>
<name>A0AAV8TKE9_9ROSI</name>
<keyword evidence="2" id="KW-1185">Reference proteome</keyword>
<proteinExistence type="predicted"/>
<protein>
    <submittedName>
        <fullName evidence="1">Uncharacterized protein</fullName>
    </submittedName>
</protein>